<dbReference type="AlphaFoldDB" id="A0A087UIH8"/>
<sequence>MIKQESLPESVISHYISFYCTEFRLTYTKIHASVYFLLTCLPLIKRLVFIEVGIRIIEMGTLESRERCETPRFW</sequence>
<evidence type="ECO:0000313" key="1">
    <source>
        <dbReference type="EMBL" id="KFM77167.1"/>
    </source>
</evidence>
<protein>
    <submittedName>
        <fullName evidence="1">Uncharacterized protein</fullName>
    </submittedName>
</protein>
<accession>A0A087UIH8</accession>
<reference evidence="1 2" key="1">
    <citation type="submission" date="2013-11" db="EMBL/GenBank/DDBJ databases">
        <title>Genome sequencing of Stegodyphus mimosarum.</title>
        <authorList>
            <person name="Bechsgaard J."/>
        </authorList>
    </citation>
    <scope>NUCLEOTIDE SEQUENCE [LARGE SCALE GENOMIC DNA]</scope>
</reference>
<keyword evidence="2" id="KW-1185">Reference proteome</keyword>
<proteinExistence type="predicted"/>
<organism evidence="1 2">
    <name type="scientific">Stegodyphus mimosarum</name>
    <name type="common">African social velvet spider</name>
    <dbReference type="NCBI Taxonomy" id="407821"/>
    <lineage>
        <taxon>Eukaryota</taxon>
        <taxon>Metazoa</taxon>
        <taxon>Ecdysozoa</taxon>
        <taxon>Arthropoda</taxon>
        <taxon>Chelicerata</taxon>
        <taxon>Arachnida</taxon>
        <taxon>Araneae</taxon>
        <taxon>Araneomorphae</taxon>
        <taxon>Entelegynae</taxon>
        <taxon>Eresoidea</taxon>
        <taxon>Eresidae</taxon>
        <taxon>Stegodyphus</taxon>
    </lineage>
</organism>
<dbReference type="EMBL" id="KK119956">
    <property type="protein sequence ID" value="KFM77167.1"/>
    <property type="molecule type" value="Genomic_DNA"/>
</dbReference>
<gene>
    <name evidence="1" type="ORF">X975_04998</name>
</gene>
<dbReference type="Proteomes" id="UP000054359">
    <property type="component" value="Unassembled WGS sequence"/>
</dbReference>
<evidence type="ECO:0000313" key="2">
    <source>
        <dbReference type="Proteomes" id="UP000054359"/>
    </source>
</evidence>
<feature type="non-terminal residue" evidence="1">
    <location>
        <position position="74"/>
    </location>
</feature>
<name>A0A087UIH8_STEMI</name>